<proteinExistence type="predicted"/>
<dbReference type="RefSeq" id="YP_003969951.1">
    <property type="nucleotide sequence ID" value="NC_014637.1"/>
</dbReference>
<keyword evidence="2" id="KW-1185">Reference proteome</keyword>
<dbReference type="Proteomes" id="UP000029781">
    <property type="component" value="Segment"/>
</dbReference>
<reference evidence="1 2" key="1">
    <citation type="journal article" date="2010" name="Proc. Natl. Acad. Sci. U.S.A.">
        <title>Giant virus with a remarkable complement of genes infects marine zooplankton.</title>
        <authorList>
            <person name="Fischer M.G."/>
            <person name="Allen M.J."/>
            <person name="Wilson W.H."/>
            <person name="Suttle C.A."/>
        </authorList>
    </citation>
    <scope>NUCLEOTIDE SEQUENCE [LARGE SCALE GENOMIC DNA]</scope>
    <source>
        <strain evidence="1 2">BV-PW1</strain>
    </source>
</reference>
<dbReference type="OrthoDB" id="15764at10239"/>
<gene>
    <name evidence="1" type="ORF">crov318</name>
</gene>
<accession>E3T589</accession>
<organism evidence="1 2">
    <name type="scientific">Cafeteria roenbergensis virus (strain BV-PW1)</name>
    <name type="common">CroV</name>
    <dbReference type="NCBI Taxonomy" id="693272"/>
    <lineage>
        <taxon>Viruses</taxon>
        <taxon>Varidnaviria</taxon>
        <taxon>Bamfordvirae</taxon>
        <taxon>Nucleocytoviricota</taxon>
        <taxon>Megaviricetes</taxon>
        <taxon>Imitervirales</taxon>
        <taxon>Mimiviridae</taxon>
        <taxon>Aliimimivirinae</taxon>
        <taxon>Rheavirus</taxon>
        <taxon>Rheavirus sinusmexicani</taxon>
    </lineage>
</organism>
<sequence>MDNHSPSCPPLMSDRRIFTNYFDNDVFNQTIRMMNKIEDNHSYRIFLQQNAAELINREREYNLKTNTCSNQGVCSWQK</sequence>
<evidence type="ECO:0000313" key="2">
    <source>
        <dbReference type="Proteomes" id="UP000029781"/>
    </source>
</evidence>
<organismHost>
    <name type="scientific">Cafeteria roenbergensis</name>
    <name type="common">Marine flagellate</name>
    <dbReference type="NCBI Taxonomy" id="33653"/>
</organismHost>
<name>E3T589_CROVB</name>
<dbReference type="GeneID" id="9887721"/>
<dbReference type="EMBL" id="GU244497">
    <property type="protein sequence ID" value="ADO67352.1"/>
    <property type="molecule type" value="Genomic_DNA"/>
</dbReference>
<protein>
    <submittedName>
        <fullName evidence="1">Uncharacterized protein</fullName>
    </submittedName>
</protein>
<evidence type="ECO:0000313" key="1">
    <source>
        <dbReference type="EMBL" id="ADO67352.1"/>
    </source>
</evidence>
<dbReference type="KEGG" id="vg:9887721"/>